<proteinExistence type="inferred from homology"/>
<keyword evidence="7" id="KW-1185">Reference proteome</keyword>
<keyword evidence="5" id="KW-1133">Transmembrane helix</keyword>
<dbReference type="KEGG" id="iva:Isova_2294"/>
<evidence type="ECO:0000256" key="5">
    <source>
        <dbReference type="SAM" id="Phobius"/>
    </source>
</evidence>
<protein>
    <submittedName>
        <fullName evidence="6">Extracellular solute-binding protein family 1</fullName>
    </submittedName>
</protein>
<evidence type="ECO:0000256" key="3">
    <source>
        <dbReference type="ARBA" id="ARBA00022448"/>
    </source>
</evidence>
<dbReference type="SUPFAM" id="SSF53850">
    <property type="entry name" value="Periplasmic binding protein-like II"/>
    <property type="match status" value="1"/>
</dbReference>
<dbReference type="PANTHER" id="PTHR43649">
    <property type="entry name" value="ARABINOSE-BINDING PROTEIN-RELATED"/>
    <property type="match status" value="1"/>
</dbReference>
<evidence type="ECO:0000256" key="1">
    <source>
        <dbReference type="ARBA" id="ARBA00004196"/>
    </source>
</evidence>
<keyword evidence="5" id="KW-0472">Membrane</keyword>
<dbReference type="GO" id="GO:0030313">
    <property type="term" value="C:cell envelope"/>
    <property type="evidence" value="ECO:0007669"/>
    <property type="project" value="UniProtKB-SubCell"/>
</dbReference>
<name>F6FR63_ISOV2</name>
<dbReference type="Pfam" id="PF01547">
    <property type="entry name" value="SBP_bac_1"/>
    <property type="match status" value="1"/>
</dbReference>
<dbReference type="InterPro" id="IPR006059">
    <property type="entry name" value="SBP"/>
</dbReference>
<dbReference type="PANTHER" id="PTHR43649:SF31">
    <property type="entry name" value="SN-GLYCEROL-3-PHOSPHATE-BINDING PERIPLASMIC PROTEIN UGPB"/>
    <property type="match status" value="1"/>
</dbReference>
<evidence type="ECO:0000313" key="6">
    <source>
        <dbReference type="EMBL" id="AEG45013.1"/>
    </source>
</evidence>
<reference evidence="6 7" key="1">
    <citation type="submission" date="2011-05" db="EMBL/GenBank/DDBJ databases">
        <title>Complete sequence of Isoptericola variabilis 225.</title>
        <authorList>
            <consortium name="US DOE Joint Genome Institute"/>
            <person name="Lucas S."/>
            <person name="Han J."/>
            <person name="Lapidus A."/>
            <person name="Cheng J.-F."/>
            <person name="Goodwin L."/>
            <person name="Pitluck S."/>
            <person name="Peters L."/>
            <person name="Mikhailova N."/>
            <person name="Zeytun A."/>
            <person name="Han C."/>
            <person name="Tapia R."/>
            <person name="Land M."/>
            <person name="Hauser L."/>
            <person name="Kyrpides N."/>
            <person name="Ivanova N."/>
            <person name="Pagani I."/>
            <person name="Siebers A."/>
            <person name="Allgaier M."/>
            <person name="Thelen M."/>
            <person name="Hugenholtz P."/>
            <person name="Gladden J."/>
            <person name="Woyke T."/>
        </authorList>
    </citation>
    <scope>NUCLEOTIDE SEQUENCE [LARGE SCALE GENOMIC DNA]</scope>
    <source>
        <strain evidence="7">225</strain>
    </source>
</reference>
<evidence type="ECO:0000256" key="4">
    <source>
        <dbReference type="ARBA" id="ARBA00022729"/>
    </source>
</evidence>
<gene>
    <name evidence="6" type="ordered locus">Isova_2294</name>
</gene>
<dbReference type="EMBL" id="CP002810">
    <property type="protein sequence ID" value="AEG45013.1"/>
    <property type="molecule type" value="Genomic_DNA"/>
</dbReference>
<dbReference type="eggNOG" id="COG1653">
    <property type="taxonomic scope" value="Bacteria"/>
</dbReference>
<keyword evidence="3" id="KW-0813">Transport</keyword>
<dbReference type="Proteomes" id="UP000009236">
    <property type="component" value="Chromosome"/>
</dbReference>
<dbReference type="RefSeq" id="WP_013839404.1">
    <property type="nucleotide sequence ID" value="NC_015588.1"/>
</dbReference>
<dbReference type="PROSITE" id="PS51318">
    <property type="entry name" value="TAT"/>
    <property type="match status" value="1"/>
</dbReference>
<comment type="subcellular location">
    <subcellularLocation>
        <location evidence="1">Cell envelope</location>
    </subcellularLocation>
</comment>
<keyword evidence="5" id="KW-0812">Transmembrane</keyword>
<dbReference type="HOGENOM" id="CLU_035417_0_0_11"/>
<dbReference type="InterPro" id="IPR050490">
    <property type="entry name" value="Bact_solute-bd_prot1"/>
</dbReference>
<dbReference type="AlphaFoldDB" id="F6FR63"/>
<evidence type="ECO:0000256" key="2">
    <source>
        <dbReference type="ARBA" id="ARBA00008520"/>
    </source>
</evidence>
<evidence type="ECO:0000313" key="7">
    <source>
        <dbReference type="Proteomes" id="UP000009236"/>
    </source>
</evidence>
<dbReference type="STRING" id="743718.Isova_2294"/>
<accession>F6FR63</accession>
<comment type="similarity">
    <text evidence="2">Belongs to the bacterial solute-binding protein 1 family.</text>
</comment>
<feature type="transmembrane region" description="Helical" evidence="5">
    <location>
        <begin position="21"/>
        <end position="39"/>
    </location>
</feature>
<dbReference type="Gene3D" id="3.40.190.10">
    <property type="entry name" value="Periplasmic binding protein-like II"/>
    <property type="match status" value="1"/>
</dbReference>
<keyword evidence="4" id="KW-0732">Signal</keyword>
<organism evidence="7">
    <name type="scientific">Isoptericola variabilis (strain 225)</name>
    <dbReference type="NCBI Taxonomy" id="743718"/>
    <lineage>
        <taxon>Bacteria</taxon>
        <taxon>Bacillati</taxon>
        <taxon>Actinomycetota</taxon>
        <taxon>Actinomycetes</taxon>
        <taxon>Micrococcales</taxon>
        <taxon>Promicromonosporaceae</taxon>
        <taxon>Isoptericola</taxon>
    </lineage>
</organism>
<dbReference type="InterPro" id="IPR006311">
    <property type="entry name" value="TAT_signal"/>
</dbReference>
<sequence length="555" mass="60267">MKTQSSGSPAVTRRPIDRRSFLGLMGLGAAAIGMPSVLASCSSNGAVGAAGGGGAVSQGVLPNYVPIEYVAPDFPSVNGSTAGYAKIPAELVRAFSSPPGSGGRYTAMTPLWGTIPPTQGNQYYEAVSSALGTTIEFQISDGNTYGDKLAAVLASAKDVPDWVCIPSWNVPPRFGQAVESLFEDLTPYLAGDKIEKYKNLANIPTDAWRFCVFNDKLYGLPFPGEVITDAIFYRADIFAELGITEQPRSAAELLDLAREITDPSAQRWGTDDLWTAATMMFAVPPKWKVDDAGKLVHRVETEEYRAALEWQAQLFASGAVHPDAVADNAADAKQRFESGQTLIANDGVGGWHEALGRQLGSNPDYDQQPFEPIAHDGGTPRLFKGNPANIFSFIKKNEDKAKIEEMLAVADFLASPFGTEEYQLINFGVEGVHYELDADNLPVATELAATELQPTYIFLVDPPVVNSKVQYPGFVEDFCTWMADAAQYLEEPVFYGMQITEPSQFASLATPFPDLEKDIARGRKSMADLDEAVETWRSSGGEELRAFYQDILDQQ</sequence>